<feature type="compositionally biased region" description="Basic residues" evidence="1">
    <location>
        <begin position="731"/>
        <end position="755"/>
    </location>
</feature>
<name>A0ABR2GP08_9EUKA</name>
<proteinExistence type="predicted"/>
<dbReference type="Proteomes" id="UP001470230">
    <property type="component" value="Unassembled WGS sequence"/>
</dbReference>
<protein>
    <submittedName>
        <fullName evidence="2">Uncharacterized protein</fullName>
    </submittedName>
</protein>
<feature type="compositionally biased region" description="Polar residues" evidence="1">
    <location>
        <begin position="139"/>
        <end position="149"/>
    </location>
</feature>
<keyword evidence="3" id="KW-1185">Reference proteome</keyword>
<evidence type="ECO:0000256" key="1">
    <source>
        <dbReference type="SAM" id="MobiDB-lite"/>
    </source>
</evidence>
<organism evidence="2 3">
    <name type="scientific">Tritrichomonas musculus</name>
    <dbReference type="NCBI Taxonomy" id="1915356"/>
    <lineage>
        <taxon>Eukaryota</taxon>
        <taxon>Metamonada</taxon>
        <taxon>Parabasalia</taxon>
        <taxon>Tritrichomonadida</taxon>
        <taxon>Tritrichomonadidae</taxon>
        <taxon>Tritrichomonas</taxon>
    </lineage>
</organism>
<gene>
    <name evidence="2" type="ORF">M9Y10_042357</name>
</gene>
<feature type="compositionally biased region" description="Basic and acidic residues" evidence="1">
    <location>
        <begin position="150"/>
        <end position="159"/>
    </location>
</feature>
<accession>A0ABR2GP08</accession>
<feature type="region of interest" description="Disordered" evidence="1">
    <location>
        <begin position="139"/>
        <end position="159"/>
    </location>
</feature>
<feature type="compositionally biased region" description="Low complexity" evidence="1">
    <location>
        <begin position="50"/>
        <end position="61"/>
    </location>
</feature>
<feature type="region of interest" description="Disordered" evidence="1">
    <location>
        <begin position="45"/>
        <end position="64"/>
    </location>
</feature>
<feature type="region of interest" description="Disordered" evidence="1">
    <location>
        <begin position="787"/>
        <end position="842"/>
    </location>
</feature>
<reference evidence="2 3" key="1">
    <citation type="submission" date="2024-04" db="EMBL/GenBank/DDBJ databases">
        <title>Tritrichomonas musculus Genome.</title>
        <authorList>
            <person name="Alves-Ferreira E."/>
            <person name="Grigg M."/>
            <person name="Lorenzi H."/>
            <person name="Galac M."/>
        </authorList>
    </citation>
    <scope>NUCLEOTIDE SEQUENCE [LARGE SCALE GENOMIC DNA]</scope>
    <source>
        <strain evidence="2 3">EAF2021</strain>
    </source>
</reference>
<feature type="region of interest" description="Disordered" evidence="1">
    <location>
        <begin position="718"/>
        <end position="761"/>
    </location>
</feature>
<comment type="caution">
    <text evidence="2">The sequence shown here is derived from an EMBL/GenBank/DDBJ whole genome shotgun (WGS) entry which is preliminary data.</text>
</comment>
<evidence type="ECO:0000313" key="2">
    <source>
        <dbReference type="EMBL" id="KAK8835642.1"/>
    </source>
</evidence>
<feature type="compositionally biased region" description="Basic residues" evidence="1">
    <location>
        <begin position="231"/>
        <end position="240"/>
    </location>
</feature>
<dbReference type="EMBL" id="JAPFFF010000078">
    <property type="protein sequence ID" value="KAK8835642.1"/>
    <property type="molecule type" value="Genomic_DNA"/>
</dbReference>
<evidence type="ECO:0000313" key="3">
    <source>
        <dbReference type="Proteomes" id="UP001470230"/>
    </source>
</evidence>
<feature type="compositionally biased region" description="Basic and acidic residues" evidence="1">
    <location>
        <begin position="787"/>
        <end position="803"/>
    </location>
</feature>
<feature type="compositionally biased region" description="Polar residues" evidence="1">
    <location>
        <begin position="220"/>
        <end position="229"/>
    </location>
</feature>
<feature type="region of interest" description="Disordered" evidence="1">
    <location>
        <begin position="191"/>
        <end position="240"/>
    </location>
</feature>
<feature type="compositionally biased region" description="Basic and acidic residues" evidence="1">
    <location>
        <begin position="191"/>
        <end position="219"/>
    </location>
</feature>
<sequence length="842" mass="96671">MSDNSISEIDCNDLLNQIGLGADENKDENNKKETKKRRKVRTNINKNSFQKTQNNDTQTNKNKNKAPLINLDAYINPKKSDFEIDDDDFSLPSENNLSNQTKNVTNTLDTSNTNKNLELNLSQISQQKISTDYEDIHSYSSLSDNNNIKSDNKLKTDSSEKQNIIEIRNEIANEDQKSNTDIFNIDSISDTNKKKSSDIQKEMQSAKENKIEDQPKKVIENSNTANDQKPQVKRNLNKPKKKITRIDLSKCFDLQMQNSNNTISDDNKINSKNNDSFANINNIISNAINEDENANETKDIYKEKKLDFSKDNKINRSTLLIEQRISDYLNLSIKKVITDFTTELSSLLSESDLFDSIIKRFMIDIRKEILDNIDFSNNDQSNLSFSYSQPSSFIPDYYSSSISELNTSTEGFKDIFIELNGYSPLNSEKSLFILTECQSQIQASKNFLADKISPLIIDIHNEVQKSAKKVKLKVKKFKLLRKKSIIYDKLFDLEKREYEHQIESRISEINRIGLRSPKSLSPISASASFYEEDSITERIREFSMIPTIDDICKELTPIVKYLKKKAKPKTRSNVSFSTDAESLSLSNLSTSFFPISPISSSNAETPLQYYSSRGKEIKKGKEESRALRQAYQQKLQEFCSNSSLLTMEQQSQLSRQTAATATSISLLQTNPTNFYENSVTKLNRHSNSNTKILNEDDIENDELLNSLRLQVDEMNRKMEEDVNSTTQFIKKVSRRNRRHSVNSSHHNHRHHHRHSSIAPVPSIQRGKLELSSEISLSNVSDNESMKFDIKKNERRKASVDSRITRSSLDGSKNQIKKKDKNIQTDTFIKKQDNVRRKSHSKH</sequence>